<feature type="region of interest" description="Disordered" evidence="1">
    <location>
        <begin position="59"/>
        <end position="78"/>
    </location>
</feature>
<name>A0A9J5X1U3_SOLCO</name>
<accession>A0A9J5X1U3</accession>
<keyword evidence="3" id="KW-1185">Reference proteome</keyword>
<organism evidence="2 3">
    <name type="scientific">Solanum commersonii</name>
    <name type="common">Commerson's wild potato</name>
    <name type="synonym">Commerson's nightshade</name>
    <dbReference type="NCBI Taxonomy" id="4109"/>
    <lineage>
        <taxon>Eukaryota</taxon>
        <taxon>Viridiplantae</taxon>
        <taxon>Streptophyta</taxon>
        <taxon>Embryophyta</taxon>
        <taxon>Tracheophyta</taxon>
        <taxon>Spermatophyta</taxon>
        <taxon>Magnoliopsida</taxon>
        <taxon>eudicotyledons</taxon>
        <taxon>Gunneridae</taxon>
        <taxon>Pentapetalae</taxon>
        <taxon>asterids</taxon>
        <taxon>lamiids</taxon>
        <taxon>Solanales</taxon>
        <taxon>Solanaceae</taxon>
        <taxon>Solanoideae</taxon>
        <taxon>Solaneae</taxon>
        <taxon>Solanum</taxon>
    </lineage>
</organism>
<proteinExistence type="predicted"/>
<dbReference type="EMBL" id="JACXVP010000010">
    <property type="protein sequence ID" value="KAG5581671.1"/>
    <property type="molecule type" value="Genomic_DNA"/>
</dbReference>
<sequence length="94" mass="10384">MNATKLRKSTVVNGIELTLEGVGHHHSKGVDSADKENASVPNENSTTPERYRATRVKTTSLRNSKSPMASCLRQGQLTSTHCNTRSISRNFRTK</sequence>
<dbReference type="AlphaFoldDB" id="A0A9J5X1U3"/>
<feature type="compositionally biased region" description="Polar residues" evidence="1">
    <location>
        <begin position="39"/>
        <end position="48"/>
    </location>
</feature>
<evidence type="ECO:0000313" key="2">
    <source>
        <dbReference type="EMBL" id="KAG5581671.1"/>
    </source>
</evidence>
<reference evidence="2 3" key="1">
    <citation type="submission" date="2020-09" db="EMBL/GenBank/DDBJ databases">
        <title>De no assembly of potato wild relative species, Solanum commersonii.</title>
        <authorList>
            <person name="Cho K."/>
        </authorList>
    </citation>
    <scope>NUCLEOTIDE SEQUENCE [LARGE SCALE GENOMIC DNA]</scope>
    <source>
        <strain evidence="2">LZ3.2</strain>
        <tissue evidence="2">Leaf</tissue>
    </source>
</reference>
<comment type="caution">
    <text evidence="2">The sequence shown here is derived from an EMBL/GenBank/DDBJ whole genome shotgun (WGS) entry which is preliminary data.</text>
</comment>
<evidence type="ECO:0000256" key="1">
    <source>
        <dbReference type="SAM" id="MobiDB-lite"/>
    </source>
</evidence>
<feature type="region of interest" description="Disordered" evidence="1">
    <location>
        <begin position="22"/>
        <end position="48"/>
    </location>
</feature>
<feature type="compositionally biased region" description="Basic and acidic residues" evidence="1">
    <location>
        <begin position="28"/>
        <end position="37"/>
    </location>
</feature>
<dbReference type="Proteomes" id="UP000824120">
    <property type="component" value="Chromosome 10"/>
</dbReference>
<gene>
    <name evidence="2" type="ORF">H5410_052298</name>
</gene>
<evidence type="ECO:0000313" key="3">
    <source>
        <dbReference type="Proteomes" id="UP000824120"/>
    </source>
</evidence>
<protein>
    <submittedName>
        <fullName evidence="2">Uncharacterized protein</fullName>
    </submittedName>
</protein>